<dbReference type="EMBL" id="LODT01000001">
    <property type="protein sequence ID" value="KYR02769.1"/>
    <property type="molecule type" value="Genomic_DNA"/>
</dbReference>
<dbReference type="PANTHER" id="PTHR13337:SF2">
    <property type="entry name" value="SUCCINATE DEHYDROGENASE [UBIQUINONE] CYTOCHROME B SMALL SUBUNIT, MITOCHONDRIAL"/>
    <property type="match status" value="1"/>
</dbReference>
<keyword evidence="6 12" id="KW-0809">Transit peptide</keyword>
<evidence type="ECO:0000256" key="11">
    <source>
        <dbReference type="PIRSR" id="PIRSR607992-2"/>
    </source>
</evidence>
<gene>
    <name evidence="13" type="ORF">DLAC_00232</name>
</gene>
<evidence type="ECO:0000256" key="12">
    <source>
        <dbReference type="RuleBase" id="RU364031"/>
    </source>
</evidence>
<feature type="transmembrane region" description="Helical" evidence="12">
    <location>
        <begin position="90"/>
        <end position="107"/>
    </location>
</feature>
<accession>A0A152A968</accession>
<dbReference type="SUPFAM" id="SSF81343">
    <property type="entry name" value="Fumarate reductase respiratory complex transmembrane subunits"/>
    <property type="match status" value="1"/>
</dbReference>
<evidence type="ECO:0000256" key="1">
    <source>
        <dbReference type="ARBA" id="ARBA00004448"/>
    </source>
</evidence>
<keyword evidence="3" id="KW-0813">Transport</keyword>
<proteinExistence type="inferred from homology"/>
<dbReference type="Gene3D" id="1.20.1300.10">
    <property type="entry name" value="Fumarate reductase/succinate dehydrogenase, transmembrane subunit"/>
    <property type="match status" value="1"/>
</dbReference>
<comment type="caution">
    <text evidence="12">Lacks conserved residue(s) required for the propagation of feature annotation.</text>
</comment>
<name>A0A152A968_TIELA</name>
<feature type="binding site" evidence="10">
    <location>
        <position position="116"/>
    </location>
    <ligand>
        <name>a ubiquinone</name>
        <dbReference type="ChEBI" id="CHEBI:16389"/>
        <note>ligand shared with IP/SDHB</note>
    </ligand>
</feature>
<comment type="caution">
    <text evidence="13">The sequence shown here is derived from an EMBL/GenBank/DDBJ whole genome shotgun (WGS) entry which is preliminary data.</text>
</comment>
<reference evidence="13 14" key="1">
    <citation type="submission" date="2015-12" db="EMBL/GenBank/DDBJ databases">
        <title>Dictyostelia acquired genes for synthesis and detection of signals that induce cell-type specialization by lateral gene transfer from prokaryotes.</title>
        <authorList>
            <person name="Gloeckner G."/>
            <person name="Schaap P."/>
        </authorList>
    </citation>
    <scope>NUCLEOTIDE SEQUENCE [LARGE SCALE GENOMIC DNA]</scope>
    <source>
        <strain evidence="13 14">TK</strain>
    </source>
</reference>
<keyword evidence="5 12" id="KW-0999">Mitochondrion inner membrane</keyword>
<evidence type="ECO:0000256" key="7">
    <source>
        <dbReference type="ARBA" id="ARBA00022989"/>
    </source>
</evidence>
<keyword evidence="9 12" id="KW-0472">Membrane</keyword>
<keyword evidence="11" id="KW-0479">Metal-binding</keyword>
<evidence type="ECO:0000256" key="2">
    <source>
        <dbReference type="ARBA" id="ARBA00007294"/>
    </source>
</evidence>
<evidence type="ECO:0000256" key="4">
    <source>
        <dbReference type="ARBA" id="ARBA00022692"/>
    </source>
</evidence>
<dbReference type="InterPro" id="IPR007992">
    <property type="entry name" value="CybS"/>
</dbReference>
<dbReference type="InParanoid" id="A0A152A968"/>
<dbReference type="GO" id="GO:0020037">
    <property type="term" value="F:heme binding"/>
    <property type="evidence" value="ECO:0007669"/>
    <property type="project" value="TreeGrafter"/>
</dbReference>
<dbReference type="InterPro" id="IPR034804">
    <property type="entry name" value="SQR/QFR_C/D"/>
</dbReference>
<organism evidence="13 14">
    <name type="scientific">Tieghemostelium lacteum</name>
    <name type="common">Slime mold</name>
    <name type="synonym">Dictyostelium lacteum</name>
    <dbReference type="NCBI Taxonomy" id="361077"/>
    <lineage>
        <taxon>Eukaryota</taxon>
        <taxon>Amoebozoa</taxon>
        <taxon>Evosea</taxon>
        <taxon>Eumycetozoa</taxon>
        <taxon>Dictyostelia</taxon>
        <taxon>Dictyosteliales</taxon>
        <taxon>Raperosteliaceae</taxon>
        <taxon>Tieghemostelium</taxon>
    </lineage>
</organism>
<dbReference type="PANTHER" id="PTHR13337">
    <property type="entry name" value="SUCCINATE DEHYDROGENASE"/>
    <property type="match status" value="1"/>
</dbReference>
<keyword evidence="7 12" id="KW-1133">Transmembrane helix</keyword>
<keyword evidence="14" id="KW-1185">Reference proteome</keyword>
<keyword evidence="11" id="KW-0408">Iron</keyword>
<dbReference type="AlphaFoldDB" id="A0A152A968"/>
<evidence type="ECO:0000256" key="9">
    <source>
        <dbReference type="ARBA" id="ARBA00023136"/>
    </source>
</evidence>
<dbReference type="OrthoDB" id="18577at2759"/>
<evidence type="ECO:0000256" key="3">
    <source>
        <dbReference type="ARBA" id="ARBA00022448"/>
    </source>
</evidence>
<dbReference type="Pfam" id="PF05328">
    <property type="entry name" value="CybS"/>
    <property type="match status" value="1"/>
</dbReference>
<feature type="binding site" description="axial binding residue" evidence="11">
    <location>
        <position position="104"/>
    </location>
    <ligand>
        <name>heme b</name>
        <dbReference type="ChEBI" id="CHEBI:60344"/>
        <note>ligand shared with SDHC</note>
    </ligand>
    <ligandPart>
        <name>Fe</name>
        <dbReference type="ChEBI" id="CHEBI:18248"/>
    </ligandPart>
</feature>
<dbReference type="FunCoup" id="A0A152A968">
    <property type="interactions" value="97"/>
</dbReference>
<comment type="subcellular location">
    <subcellularLocation>
        <location evidence="1 12">Mitochondrion inner membrane</location>
        <topology evidence="1 12">Multi-pass membrane protein</topology>
    </subcellularLocation>
</comment>
<evidence type="ECO:0000313" key="14">
    <source>
        <dbReference type="Proteomes" id="UP000076078"/>
    </source>
</evidence>
<keyword evidence="4 12" id="KW-0812">Transmembrane</keyword>
<dbReference type="GO" id="GO:0006121">
    <property type="term" value="P:mitochondrial electron transport, succinate to ubiquinone"/>
    <property type="evidence" value="ECO:0007669"/>
    <property type="project" value="TreeGrafter"/>
</dbReference>
<dbReference type="STRING" id="361077.A0A152A968"/>
<dbReference type="Proteomes" id="UP000076078">
    <property type="component" value="Unassembled WGS sequence"/>
</dbReference>
<evidence type="ECO:0000256" key="6">
    <source>
        <dbReference type="ARBA" id="ARBA00022946"/>
    </source>
</evidence>
<evidence type="ECO:0000256" key="10">
    <source>
        <dbReference type="PIRSR" id="PIRSR607992-1"/>
    </source>
</evidence>
<dbReference type="GO" id="GO:0048039">
    <property type="term" value="F:ubiquinone binding"/>
    <property type="evidence" value="ECO:0007669"/>
    <property type="project" value="TreeGrafter"/>
</dbReference>
<evidence type="ECO:0000256" key="8">
    <source>
        <dbReference type="ARBA" id="ARBA00023128"/>
    </source>
</evidence>
<dbReference type="GO" id="GO:0006099">
    <property type="term" value="P:tricarboxylic acid cycle"/>
    <property type="evidence" value="ECO:0007669"/>
    <property type="project" value="TreeGrafter"/>
</dbReference>
<comment type="similarity">
    <text evidence="2 12">Belongs to the CybS family.</text>
</comment>
<evidence type="ECO:0000256" key="5">
    <source>
        <dbReference type="ARBA" id="ARBA00022792"/>
    </source>
</evidence>
<dbReference type="GO" id="GO:0005743">
    <property type="term" value="C:mitochondrial inner membrane"/>
    <property type="evidence" value="ECO:0007669"/>
    <property type="project" value="UniProtKB-SubCell"/>
</dbReference>
<dbReference type="OMA" id="FHYSTIG"/>
<keyword evidence="8 12" id="KW-0496">Mitochondrion</keyword>
<evidence type="ECO:0000313" key="13">
    <source>
        <dbReference type="EMBL" id="KYR02769.1"/>
    </source>
</evidence>
<sequence>MLKSSKLFQPRLVSGIFGGYVPNSSIVPINNKSGNILIQSRYAGTTTKTMDKKLPDPSQAIISHKAFHYSTFGLVTCLPVSLLLPTSGLTAIADILLSVFIPTHFFLGMNSVINDYIYQSFLRAGSKLLVGGCAFIILGGILTMTKNGVGLGGTIKALWK</sequence>
<dbReference type="GO" id="GO:0046872">
    <property type="term" value="F:metal ion binding"/>
    <property type="evidence" value="ECO:0007669"/>
    <property type="project" value="UniProtKB-KW"/>
</dbReference>
<protein>
    <recommendedName>
        <fullName evidence="12">Succinate dehydrogenase [ubiquinone] cytochrome b small subunit</fullName>
    </recommendedName>
</protein>
<feature type="transmembrane region" description="Helical" evidence="12">
    <location>
        <begin position="128"/>
        <end position="145"/>
    </location>
</feature>